<feature type="transmembrane region" description="Helical" evidence="1">
    <location>
        <begin position="414"/>
        <end position="442"/>
    </location>
</feature>
<proteinExistence type="predicted"/>
<feature type="transmembrane region" description="Helical" evidence="1">
    <location>
        <begin position="219"/>
        <end position="238"/>
    </location>
</feature>
<evidence type="ECO:0000313" key="4">
    <source>
        <dbReference type="Proteomes" id="UP000280696"/>
    </source>
</evidence>
<reference evidence="3 4" key="1">
    <citation type="submission" date="2018-09" db="EMBL/GenBank/DDBJ databases">
        <title>Murine metabolic-syndrome-specific gut microbial biobank.</title>
        <authorList>
            <person name="Liu C."/>
        </authorList>
    </citation>
    <scope>NUCLEOTIDE SEQUENCE [LARGE SCALE GENOMIC DNA]</scope>
    <source>
        <strain evidence="3 4">0.1xD8-82</strain>
    </source>
</reference>
<keyword evidence="1" id="KW-0812">Transmembrane</keyword>
<dbReference type="InterPro" id="IPR038731">
    <property type="entry name" value="RgtA/B/C-like"/>
</dbReference>
<comment type="caution">
    <text evidence="3">The sequence shown here is derived from an EMBL/GenBank/DDBJ whole genome shotgun (WGS) entry which is preliminary data.</text>
</comment>
<evidence type="ECO:0000313" key="3">
    <source>
        <dbReference type="EMBL" id="RKI92428.1"/>
    </source>
</evidence>
<keyword evidence="1" id="KW-0472">Membrane</keyword>
<accession>A0A3A9AM73</accession>
<evidence type="ECO:0000259" key="2">
    <source>
        <dbReference type="Pfam" id="PF13231"/>
    </source>
</evidence>
<feature type="transmembrane region" description="Helical" evidence="1">
    <location>
        <begin position="93"/>
        <end position="115"/>
    </location>
</feature>
<dbReference type="EMBL" id="RAYQ01000005">
    <property type="protein sequence ID" value="RKI92428.1"/>
    <property type="molecule type" value="Genomic_DNA"/>
</dbReference>
<keyword evidence="4" id="KW-1185">Reference proteome</keyword>
<feature type="transmembrane region" description="Helical" evidence="1">
    <location>
        <begin position="473"/>
        <end position="495"/>
    </location>
</feature>
<dbReference type="Proteomes" id="UP000280696">
    <property type="component" value="Unassembled WGS sequence"/>
</dbReference>
<gene>
    <name evidence="3" type="ORF">D7V94_07100</name>
</gene>
<feature type="transmembrane region" description="Helical" evidence="1">
    <location>
        <begin position="319"/>
        <end position="336"/>
    </location>
</feature>
<name>A0A3A9AM73_9FIRM</name>
<dbReference type="OrthoDB" id="9765464at2"/>
<dbReference type="Pfam" id="PF13231">
    <property type="entry name" value="PMT_2"/>
    <property type="match status" value="1"/>
</dbReference>
<dbReference type="AlphaFoldDB" id="A0A3A9AM73"/>
<sequence length="566" mass="64226">MHINVIYEKDRKDMQMKKHLFNPPMGGNAPWKTDLCIIFTILAFCIATAIAQGTGFFYSPHYTKVLVLTCLFVAYTGLWFYLKWSGRLNDESVVFMIILLGVLARCGYVLLSGLYERQHDAGAYTGMGTDFVNPGHIGYIEYIYKFHKLPDLNPYELFAYYHPPLHHMISFLWLQLNIMLGVTEDLAFENLQILPLLYSCLCMVVTWKILKVLEIEDGGLYIGLAFMAFHPATIVMAGSVNNDMLTILFMCLIILESLKWIRNKNLSGLIKLALCIGFGMITKLNSAVLAIPLSIIFLMHFISVIRLRKRNLLFTWIKNYCIFAIIVAPIGLSWIVRNLILFGEKPGVPVPGETSPMYTAAYSLWERLGIPSFSDWNFTFPFHPISARACNNTWVIMFHTSLFAEEYPVNLSDILLILCQITFVLAVVFGVITAFLLAAVLFRQALPRYGGQQGLSLSPGRLIGKKTGRENSIFLLTGYIIMLISFAAFVIIYPYTCSSDFRYVAVCLVYISIALGLGNKYYLCPASLREDGFFAKLQAVFMHIINWGIIIILVFSALIYAFWGRW</sequence>
<feature type="transmembrane region" description="Helical" evidence="1">
    <location>
        <begin position="544"/>
        <end position="563"/>
    </location>
</feature>
<evidence type="ECO:0000256" key="1">
    <source>
        <dbReference type="SAM" id="Phobius"/>
    </source>
</evidence>
<organism evidence="3 4">
    <name type="scientific">Parablautia intestinalis</name>
    <dbReference type="NCBI Taxonomy" id="2320100"/>
    <lineage>
        <taxon>Bacteria</taxon>
        <taxon>Bacillati</taxon>
        <taxon>Bacillota</taxon>
        <taxon>Clostridia</taxon>
        <taxon>Lachnospirales</taxon>
        <taxon>Lachnospiraceae</taxon>
        <taxon>Parablautia</taxon>
    </lineage>
</organism>
<feature type="domain" description="Glycosyltransferase RgtA/B/C/D-like" evidence="2">
    <location>
        <begin position="179"/>
        <end position="329"/>
    </location>
</feature>
<protein>
    <recommendedName>
        <fullName evidence="2">Glycosyltransferase RgtA/B/C/D-like domain-containing protein</fullName>
    </recommendedName>
</protein>
<feature type="transmembrane region" description="Helical" evidence="1">
    <location>
        <begin position="501"/>
        <end position="523"/>
    </location>
</feature>
<keyword evidence="1" id="KW-1133">Transmembrane helix</keyword>
<feature type="transmembrane region" description="Helical" evidence="1">
    <location>
        <begin position="61"/>
        <end position="81"/>
    </location>
</feature>